<feature type="transmembrane region" description="Helical" evidence="1">
    <location>
        <begin position="101"/>
        <end position="122"/>
    </location>
</feature>
<dbReference type="AlphaFoldDB" id="A0A167JUK2"/>
<feature type="transmembrane region" description="Helical" evidence="1">
    <location>
        <begin position="50"/>
        <end position="69"/>
    </location>
</feature>
<protein>
    <recommendedName>
        <fullName evidence="4">DUF4345 domain-containing protein</fullName>
    </recommendedName>
</protein>
<organism evidence="2 3">
    <name type="scientific">Pseudoalteromonas luteoviolacea S4060-1</name>
    <dbReference type="NCBI Taxonomy" id="1365257"/>
    <lineage>
        <taxon>Bacteria</taxon>
        <taxon>Pseudomonadati</taxon>
        <taxon>Pseudomonadota</taxon>
        <taxon>Gammaproteobacteria</taxon>
        <taxon>Alteromonadales</taxon>
        <taxon>Pseudoalteromonadaceae</taxon>
        <taxon>Pseudoalteromonas</taxon>
    </lineage>
</organism>
<accession>A0A167JUK2</accession>
<evidence type="ECO:0008006" key="4">
    <source>
        <dbReference type="Google" id="ProtNLM"/>
    </source>
</evidence>
<reference evidence="2 3" key="1">
    <citation type="submission" date="2013-07" db="EMBL/GenBank/DDBJ databases">
        <title>Comparative Genomic and Metabolomic Analysis of Twelve Strains of Pseudoalteromonas luteoviolacea.</title>
        <authorList>
            <person name="Vynne N.G."/>
            <person name="Mansson M."/>
            <person name="Gram L."/>
        </authorList>
    </citation>
    <scope>NUCLEOTIDE SEQUENCE [LARGE SCALE GENOMIC DNA]</scope>
    <source>
        <strain evidence="2 3">S4060-1</strain>
    </source>
</reference>
<evidence type="ECO:0000313" key="2">
    <source>
        <dbReference type="EMBL" id="KZN61691.1"/>
    </source>
</evidence>
<gene>
    <name evidence="2" type="ORF">N478_06400</name>
</gene>
<dbReference type="InterPro" id="IPR025597">
    <property type="entry name" value="DUF4345"/>
</dbReference>
<evidence type="ECO:0000313" key="3">
    <source>
        <dbReference type="Proteomes" id="UP000076661"/>
    </source>
</evidence>
<sequence>MSKHIIGRLMVGLLAIFFMGTGLIFMFNPLSMLSHVFIDPIESAAGLSSIRALWGGTTIAIWLMVFIGAIKNKIDYIWVGLVSLLLVLMGRLVGFLNDGGYAELLFMCIPTVVATSILLVACKLMKPI</sequence>
<keyword evidence="1" id="KW-0812">Transmembrane</keyword>
<comment type="caution">
    <text evidence="2">The sequence shown here is derived from an EMBL/GenBank/DDBJ whole genome shotgun (WGS) entry which is preliminary data.</text>
</comment>
<dbReference type="Proteomes" id="UP000076661">
    <property type="component" value="Unassembled WGS sequence"/>
</dbReference>
<proteinExistence type="predicted"/>
<keyword evidence="1" id="KW-1133">Transmembrane helix</keyword>
<dbReference type="Pfam" id="PF14248">
    <property type="entry name" value="DUF4345"/>
    <property type="match status" value="1"/>
</dbReference>
<name>A0A167JUK2_9GAMM</name>
<dbReference type="PATRIC" id="fig|1365257.3.peg.4593"/>
<feature type="transmembrane region" description="Helical" evidence="1">
    <location>
        <begin position="9"/>
        <end position="30"/>
    </location>
</feature>
<feature type="transmembrane region" description="Helical" evidence="1">
    <location>
        <begin position="76"/>
        <end position="95"/>
    </location>
</feature>
<keyword evidence="1" id="KW-0472">Membrane</keyword>
<dbReference type="RefSeq" id="WP_063382757.1">
    <property type="nucleotide sequence ID" value="NZ_AUXX01000045.1"/>
</dbReference>
<dbReference type="EMBL" id="AUXX01000045">
    <property type="protein sequence ID" value="KZN61691.1"/>
    <property type="molecule type" value="Genomic_DNA"/>
</dbReference>
<evidence type="ECO:0000256" key="1">
    <source>
        <dbReference type="SAM" id="Phobius"/>
    </source>
</evidence>